<keyword evidence="1" id="KW-1133">Transmembrane helix</keyword>
<name>A0A920CRH2_9BACL</name>
<evidence type="ECO:0008006" key="4">
    <source>
        <dbReference type="Google" id="ProtNLM"/>
    </source>
</evidence>
<accession>A0A920CRH2</accession>
<evidence type="ECO:0000313" key="2">
    <source>
        <dbReference type="EMBL" id="GIO46302.1"/>
    </source>
</evidence>
<proteinExistence type="predicted"/>
<feature type="transmembrane region" description="Helical" evidence="1">
    <location>
        <begin position="18"/>
        <end position="37"/>
    </location>
</feature>
<dbReference type="EMBL" id="BORT01000003">
    <property type="protein sequence ID" value="GIO46302.1"/>
    <property type="molecule type" value="Genomic_DNA"/>
</dbReference>
<dbReference type="Proteomes" id="UP000682811">
    <property type="component" value="Unassembled WGS sequence"/>
</dbReference>
<dbReference type="RefSeq" id="WP_212977344.1">
    <property type="nucleotide sequence ID" value="NZ_AP025343.1"/>
</dbReference>
<keyword evidence="1" id="KW-0472">Membrane</keyword>
<sequence>MLGHDREGLWGTGKKIEIWGKVLLLLAALPIAFSIIYHEGRESQTIKWFWFFLITAVFGFQAVIEWKFLKGYKNYIVSLIMILIGTAFIGIWLSV</sequence>
<feature type="transmembrane region" description="Helical" evidence="1">
    <location>
        <begin position="49"/>
        <end position="69"/>
    </location>
</feature>
<evidence type="ECO:0000313" key="3">
    <source>
        <dbReference type="Proteomes" id="UP000682811"/>
    </source>
</evidence>
<keyword evidence="1" id="KW-0812">Transmembrane</keyword>
<feature type="transmembrane region" description="Helical" evidence="1">
    <location>
        <begin position="75"/>
        <end position="93"/>
    </location>
</feature>
<comment type="caution">
    <text evidence="2">The sequence shown here is derived from an EMBL/GenBank/DDBJ whole genome shotgun (WGS) entry which is preliminary data.</text>
</comment>
<dbReference type="AlphaFoldDB" id="A0A920CRH2"/>
<protein>
    <recommendedName>
        <fullName evidence="4">DUF4181 domain-containing protein</fullName>
    </recommendedName>
</protein>
<gene>
    <name evidence="2" type="ORF">J34TS1_10670</name>
</gene>
<dbReference type="InterPro" id="IPR025441">
    <property type="entry name" value="DUF4181"/>
</dbReference>
<evidence type="ECO:0000256" key="1">
    <source>
        <dbReference type="SAM" id="Phobius"/>
    </source>
</evidence>
<keyword evidence="3" id="KW-1185">Reference proteome</keyword>
<organism evidence="2 3">
    <name type="scientific">Paenibacillus azoreducens</name>
    <dbReference type="NCBI Taxonomy" id="116718"/>
    <lineage>
        <taxon>Bacteria</taxon>
        <taxon>Bacillati</taxon>
        <taxon>Bacillota</taxon>
        <taxon>Bacilli</taxon>
        <taxon>Bacillales</taxon>
        <taxon>Paenibacillaceae</taxon>
        <taxon>Paenibacillus</taxon>
    </lineage>
</organism>
<reference evidence="2 3" key="1">
    <citation type="submission" date="2021-03" db="EMBL/GenBank/DDBJ databases">
        <title>Antimicrobial resistance genes in bacteria isolated from Japanese honey, and their potential for conferring macrolide and lincosamide resistance in the American foulbrood pathogen Paenibacillus larvae.</title>
        <authorList>
            <person name="Okamoto M."/>
            <person name="Kumagai M."/>
            <person name="Kanamori H."/>
            <person name="Takamatsu D."/>
        </authorList>
    </citation>
    <scope>NUCLEOTIDE SEQUENCE [LARGE SCALE GENOMIC DNA]</scope>
    <source>
        <strain evidence="2 3">J34TS1</strain>
    </source>
</reference>
<dbReference type="Pfam" id="PF13789">
    <property type="entry name" value="DUF4181"/>
    <property type="match status" value="1"/>
</dbReference>